<accession>A0A7G9RSU1</accession>
<sequence>MKVTDIPAAASARQDRHGDRRHGFALGAAAITVAALLAACNDEAGKTPQTSGSSPAASTPATAATAEVAAPMPAAYTAPSADVLYKMVAPIALYPDRLVAQILAGATHPDQVASAEVWLAQNPGLKNDALAQAAHAQPWDPSIKSLTLFPNVLEQMASNIPWTTALGKAYYNAPADVLNAIQEMRIRANKAGSLKNSRQIKVTVAENAPENASWAESGSSAESAPMAMVAGPVIPAPQEYIQISEPDPGVVYVPRYDPAVVYGTPMPVYDGYQYAAAPVAAGLLGFGSAVIIQQTIERRPWGWNAWDMRWGRRREHRHDRDAAPAPRPLPTIVYNDRPYMPRPPGADGEHGNHPRPPRPERPPLPQRPDAEQWRQQQAALIAQQQVAQEQHQRAIRDQVRDQARQQQDQDRAQAERQRLREQQEQQQRQWQAQQQERVQRDQDMQHRREAQAQEQAQQQAAFANQQRMREEQMRQQQDLQHREQQARQQAQQQAAQEQQQRQMQEHARQQQAAFVNQQRMQEQQMRQQQDLQRQEQQARQQAQQQAAQEQQQRQMQELARQQQARAQADQQRMLQEQQRAQQQAFQQQQQQQAMLQQRAAEMQRQQQERQQQQMQQQQQRMQQAQAQARAAAGQGAMPHGNDRRDRGERREN</sequence>
<dbReference type="Proteomes" id="UP000515811">
    <property type="component" value="Chromosome"/>
</dbReference>
<name>A0A7G9RSU1_9BURK</name>
<organism evidence="2 3">
    <name type="scientific">Diaphorobacter ruginosibacter</name>
    <dbReference type="NCBI Taxonomy" id="1715720"/>
    <lineage>
        <taxon>Bacteria</taxon>
        <taxon>Pseudomonadati</taxon>
        <taxon>Pseudomonadota</taxon>
        <taxon>Betaproteobacteria</taxon>
        <taxon>Burkholderiales</taxon>
        <taxon>Comamonadaceae</taxon>
        <taxon>Diaphorobacter</taxon>
    </lineage>
</organism>
<dbReference type="InterPro" id="IPR021728">
    <property type="entry name" value="DUF3300"/>
</dbReference>
<feature type="compositionally biased region" description="Basic and acidic residues" evidence="1">
    <location>
        <begin position="640"/>
        <end position="652"/>
    </location>
</feature>
<dbReference type="PANTHER" id="PTHR40269">
    <property type="entry name" value="OUTER MEMBRANE PROTEIN-RELATED"/>
    <property type="match status" value="1"/>
</dbReference>
<dbReference type="PANTHER" id="PTHR40269:SF1">
    <property type="entry name" value="OUTER MEMBRANE PROTEIN"/>
    <property type="match status" value="1"/>
</dbReference>
<protein>
    <submittedName>
        <fullName evidence="2">DUF3300 domain-containing protein</fullName>
    </submittedName>
</protein>
<feature type="compositionally biased region" description="Basic and acidic residues" evidence="1">
    <location>
        <begin position="467"/>
        <end position="485"/>
    </location>
</feature>
<feature type="compositionally biased region" description="Low complexity" evidence="1">
    <location>
        <begin position="509"/>
        <end position="637"/>
    </location>
</feature>
<feature type="compositionally biased region" description="Basic and acidic residues" evidence="1">
    <location>
        <begin position="390"/>
        <end position="423"/>
    </location>
</feature>
<gene>
    <name evidence="2" type="ORF">H9K76_07560</name>
</gene>
<dbReference type="AlphaFoldDB" id="A0A7G9RSU1"/>
<dbReference type="KEGG" id="drg:H9K76_07560"/>
<feature type="compositionally biased region" description="Low complexity" evidence="1">
    <location>
        <begin position="424"/>
        <end position="436"/>
    </location>
</feature>
<dbReference type="RefSeq" id="WP_187599240.1">
    <property type="nucleotide sequence ID" value="NZ_CP060714.1"/>
</dbReference>
<feature type="compositionally biased region" description="Basic and acidic residues" evidence="1">
    <location>
        <begin position="347"/>
        <end position="361"/>
    </location>
</feature>
<proteinExistence type="predicted"/>
<dbReference type="Pfam" id="PF11737">
    <property type="entry name" value="DUF3300"/>
    <property type="match status" value="1"/>
</dbReference>
<evidence type="ECO:0000313" key="3">
    <source>
        <dbReference type="Proteomes" id="UP000515811"/>
    </source>
</evidence>
<feature type="compositionally biased region" description="Basic and acidic residues" evidence="1">
    <location>
        <begin position="437"/>
        <end position="451"/>
    </location>
</feature>
<keyword evidence="3" id="KW-1185">Reference proteome</keyword>
<feature type="compositionally biased region" description="Low complexity" evidence="1">
    <location>
        <begin position="452"/>
        <end position="466"/>
    </location>
</feature>
<evidence type="ECO:0000256" key="1">
    <source>
        <dbReference type="SAM" id="MobiDB-lite"/>
    </source>
</evidence>
<evidence type="ECO:0000313" key="2">
    <source>
        <dbReference type="EMBL" id="QNN58666.1"/>
    </source>
</evidence>
<feature type="compositionally biased region" description="Low complexity" evidence="1">
    <location>
        <begin position="373"/>
        <end position="389"/>
    </location>
</feature>
<feature type="compositionally biased region" description="Low complexity" evidence="1">
    <location>
        <begin position="486"/>
        <end position="502"/>
    </location>
</feature>
<reference evidence="2 3" key="1">
    <citation type="submission" date="2020-08" db="EMBL/GenBank/DDBJ databases">
        <title>Genome sequence of Diaphorobacter ruginosibacter DSM 27467T.</title>
        <authorList>
            <person name="Hyun D.-W."/>
            <person name="Bae J.-W."/>
        </authorList>
    </citation>
    <scope>NUCLEOTIDE SEQUENCE [LARGE SCALE GENOMIC DNA]</scope>
    <source>
        <strain evidence="2 3">DSM 27467</strain>
    </source>
</reference>
<dbReference type="EMBL" id="CP060714">
    <property type="protein sequence ID" value="QNN58666.1"/>
    <property type="molecule type" value="Genomic_DNA"/>
</dbReference>
<feature type="region of interest" description="Disordered" evidence="1">
    <location>
        <begin position="316"/>
        <end position="652"/>
    </location>
</feature>